<reference evidence="1 2" key="1">
    <citation type="submission" date="2017-02" db="EMBL/GenBank/DDBJ databases">
        <title>Acinetobacter sp. ANC 4945, whole genome shotgun sequencing project.</title>
        <authorList>
            <person name="Radolfova-Krizova L."/>
            <person name="Al Atrouni A."/>
            <person name="Nemec A."/>
        </authorList>
    </citation>
    <scope>NUCLEOTIDE SEQUENCE [LARGE SCALE GENOMIC DNA]</scope>
    <source>
        <strain evidence="1 2">ANC 4945</strain>
    </source>
</reference>
<protein>
    <submittedName>
        <fullName evidence="1">Uncharacterized protein</fullName>
    </submittedName>
</protein>
<sequence>MEQKSLTPQLENIARQHIRISPILKKLYQEQMNLATALNSQNIFKIEQEQHRIQLCNGLWTLQLQSRESIGYQFPRSPFRPIKITELHSTVPCIEAIEDFLFHELYFFTGDLKPQHSLLLREKAQQFRHLILQSIFQNLNGPARVRQFLAQMTAVEAQIFDQLMQEQQIYQTPLLQTYIECQICLPHWLMQKIEQMFALHSLTEAEILPIQLLMDSLDEICFATAQFLDPTIYRIMSLSYEDRFNLQELNEHIEDIILLLDHAYERPNLLGFIRLMHRDVWAEQGILSHSNFVQTTAIWQKKCGKLPLLDNNRAVRWMFKQSVEVLDWLSRNFQHSNVRVAVTALSFVDTQHIHPALILATLQHFQFVAARLFIQNCHAIAYEHDWFNHEKNLQFVLQRKYQQHDDHRVVISPSILYLDEWLILMRQVLGTEDQAIKKVYLPLSRIMLAYLQHLMRCTQHLPQDLMDFIRPETQENRQFLNVLRQHKIQLQDFRNLFYLKHANLRVSVFDAYVRDYVSATYSTGHTVPKNITWNGVFHQAVHWHAKQQKQEVLTQLKREFATTVWQPFTTDDKIYFQDWVFEELKTIDRIIDESIHFRHCLASSYSASIIAGAYVAFHMYHPILHVSMTLGCHVQNQILVFDQLEYSNNTQAEIEKVNIAKEFLNGFNSLK</sequence>
<dbReference type="AlphaFoldDB" id="A0A1T1H6S4"/>
<evidence type="ECO:0000313" key="1">
    <source>
        <dbReference type="EMBL" id="OOV85552.1"/>
    </source>
</evidence>
<dbReference type="EMBL" id="MVKX01000001">
    <property type="protein sequence ID" value="OOV85552.1"/>
    <property type="molecule type" value="Genomic_DNA"/>
</dbReference>
<proteinExistence type="predicted"/>
<gene>
    <name evidence="1" type="ORF">B1202_02610</name>
</gene>
<evidence type="ECO:0000313" key="2">
    <source>
        <dbReference type="Proteomes" id="UP000191160"/>
    </source>
</evidence>
<name>A0A1T1H6S4_9GAMM</name>
<accession>A0A1T1H6S4</accession>
<organism evidence="1 2">
    <name type="scientific">Acinetobacter amyesii</name>
    <dbReference type="NCBI Taxonomy" id="2942470"/>
    <lineage>
        <taxon>Bacteria</taxon>
        <taxon>Pseudomonadati</taxon>
        <taxon>Pseudomonadota</taxon>
        <taxon>Gammaproteobacteria</taxon>
        <taxon>Moraxellales</taxon>
        <taxon>Moraxellaceae</taxon>
        <taxon>Acinetobacter</taxon>
    </lineage>
</organism>
<comment type="caution">
    <text evidence="1">The sequence shown here is derived from an EMBL/GenBank/DDBJ whole genome shotgun (WGS) entry which is preliminary data.</text>
</comment>
<keyword evidence="2" id="KW-1185">Reference proteome</keyword>
<dbReference type="RefSeq" id="WP_078189022.1">
    <property type="nucleotide sequence ID" value="NZ_JAMCOZ010000015.1"/>
</dbReference>
<dbReference type="Proteomes" id="UP000191160">
    <property type="component" value="Unassembled WGS sequence"/>
</dbReference>